<comment type="caution">
    <text evidence="4">The sequence shown here is derived from an EMBL/GenBank/DDBJ whole genome shotgun (WGS) entry which is preliminary data.</text>
</comment>
<keyword evidence="2" id="KW-0732">Signal</keyword>
<evidence type="ECO:0000313" key="5">
    <source>
        <dbReference type="Proteomes" id="UP000185829"/>
    </source>
</evidence>
<sequence length="256" mass="26933">MKKRLKVLTGSALATSLILGGTISALAADGGEYNSSSTVKFKPYTGITKPVDPNDPDKEVKPENPDGTDPNPGTNGPLSIDFASSLDFGENEISNVDQVYYAAPQKVNVTDDLGAVTQENRANYVQISDNRGSNAGWTLKVKQEGQFENDATLNPVLTGAEIKFTDGVPVTNMENVTAPTASDITLDPSGAESLVMTAAENTGAGKWLDVFGTVENVDGESKNTAITLSVPGSTPKDAVEYSTKLTWVLTDSPANN</sequence>
<gene>
    <name evidence="4" type="ORF">SAMN05878482_11366</name>
</gene>
<dbReference type="Proteomes" id="UP000185829">
    <property type="component" value="Unassembled WGS sequence"/>
</dbReference>
<accession>A0A9X8WNB0</accession>
<evidence type="ECO:0000256" key="1">
    <source>
        <dbReference type="SAM" id="MobiDB-lite"/>
    </source>
</evidence>
<proteinExistence type="predicted"/>
<protein>
    <submittedName>
        <fullName evidence="4">WxL domain surface cell wall-binding</fullName>
    </submittedName>
</protein>
<dbReference type="Pfam" id="PF13731">
    <property type="entry name" value="WxL"/>
    <property type="match status" value="1"/>
</dbReference>
<evidence type="ECO:0000259" key="3">
    <source>
        <dbReference type="Pfam" id="PF13731"/>
    </source>
</evidence>
<name>A0A9X8WNB0_9BACI</name>
<evidence type="ECO:0000313" key="4">
    <source>
        <dbReference type="EMBL" id="SIS09828.1"/>
    </source>
</evidence>
<feature type="region of interest" description="Disordered" evidence="1">
    <location>
        <begin position="39"/>
        <end position="79"/>
    </location>
</feature>
<dbReference type="EMBL" id="FTMX01000013">
    <property type="protein sequence ID" value="SIS09828.1"/>
    <property type="molecule type" value="Genomic_DNA"/>
</dbReference>
<evidence type="ECO:0000256" key="2">
    <source>
        <dbReference type="SAM" id="SignalP"/>
    </source>
</evidence>
<dbReference type="InterPro" id="IPR027994">
    <property type="entry name" value="WxL_dom"/>
</dbReference>
<organism evidence="4 5">
    <name type="scientific">Peribacillus simplex</name>
    <dbReference type="NCBI Taxonomy" id="1478"/>
    <lineage>
        <taxon>Bacteria</taxon>
        <taxon>Bacillati</taxon>
        <taxon>Bacillota</taxon>
        <taxon>Bacilli</taxon>
        <taxon>Bacillales</taxon>
        <taxon>Bacillaceae</taxon>
        <taxon>Peribacillus</taxon>
    </lineage>
</organism>
<dbReference type="AlphaFoldDB" id="A0A9X8WNB0"/>
<feature type="chain" id="PRO_5040756737" evidence="2">
    <location>
        <begin position="28"/>
        <end position="256"/>
    </location>
</feature>
<reference evidence="4 5" key="1">
    <citation type="submission" date="2017-01" db="EMBL/GenBank/DDBJ databases">
        <authorList>
            <person name="Varghese N."/>
            <person name="Submissions S."/>
        </authorList>
    </citation>
    <scope>NUCLEOTIDE SEQUENCE [LARGE SCALE GENOMIC DNA]</scope>
    <source>
        <strain evidence="4 5">RUG2-6</strain>
    </source>
</reference>
<feature type="domain" description="WxL" evidence="3">
    <location>
        <begin position="30"/>
        <end position="253"/>
    </location>
</feature>
<feature type="compositionally biased region" description="Basic and acidic residues" evidence="1">
    <location>
        <begin position="55"/>
        <end position="64"/>
    </location>
</feature>
<feature type="signal peptide" evidence="2">
    <location>
        <begin position="1"/>
        <end position="27"/>
    </location>
</feature>
<dbReference type="RefSeq" id="WP_260321008.1">
    <property type="nucleotide sequence ID" value="NZ_FTMX01000013.1"/>
</dbReference>